<reference evidence="1" key="2">
    <citation type="journal article" date="2020" name="Nat. Commun.">
        <title>Large-scale genome sequencing of mycorrhizal fungi provides insights into the early evolution of symbiotic traits.</title>
        <authorList>
            <person name="Miyauchi S."/>
            <person name="Kiss E."/>
            <person name="Kuo A."/>
            <person name="Drula E."/>
            <person name="Kohler A."/>
            <person name="Sanchez-Garcia M."/>
            <person name="Morin E."/>
            <person name="Andreopoulos B."/>
            <person name="Barry K.W."/>
            <person name="Bonito G."/>
            <person name="Buee M."/>
            <person name="Carver A."/>
            <person name="Chen C."/>
            <person name="Cichocki N."/>
            <person name="Clum A."/>
            <person name="Culley D."/>
            <person name="Crous P.W."/>
            <person name="Fauchery L."/>
            <person name="Girlanda M."/>
            <person name="Hayes R.D."/>
            <person name="Keri Z."/>
            <person name="LaButti K."/>
            <person name="Lipzen A."/>
            <person name="Lombard V."/>
            <person name="Magnuson J."/>
            <person name="Maillard F."/>
            <person name="Murat C."/>
            <person name="Nolan M."/>
            <person name="Ohm R.A."/>
            <person name="Pangilinan J."/>
            <person name="Pereira M.F."/>
            <person name="Perotto S."/>
            <person name="Peter M."/>
            <person name="Pfister S."/>
            <person name="Riley R."/>
            <person name="Sitrit Y."/>
            <person name="Stielow J.B."/>
            <person name="Szollosi G."/>
            <person name="Zifcakova L."/>
            <person name="Stursova M."/>
            <person name="Spatafora J.W."/>
            <person name="Tedersoo L."/>
            <person name="Vaario L.M."/>
            <person name="Yamada A."/>
            <person name="Yan M."/>
            <person name="Wang P."/>
            <person name="Xu J."/>
            <person name="Bruns T."/>
            <person name="Baldrian P."/>
            <person name="Vilgalys R."/>
            <person name="Dunand C."/>
            <person name="Henrissat B."/>
            <person name="Grigoriev I.V."/>
            <person name="Hibbett D."/>
            <person name="Nagy L.G."/>
            <person name="Martin F.M."/>
        </authorList>
    </citation>
    <scope>NUCLEOTIDE SEQUENCE</scope>
    <source>
        <strain evidence="1">P2</strain>
    </source>
</reference>
<proteinExistence type="predicted"/>
<name>A0ACB6ZH92_THEGA</name>
<organism evidence="1 2">
    <name type="scientific">Thelephora ganbajun</name>
    <name type="common">Ganba fungus</name>
    <dbReference type="NCBI Taxonomy" id="370292"/>
    <lineage>
        <taxon>Eukaryota</taxon>
        <taxon>Fungi</taxon>
        <taxon>Dikarya</taxon>
        <taxon>Basidiomycota</taxon>
        <taxon>Agaricomycotina</taxon>
        <taxon>Agaricomycetes</taxon>
        <taxon>Thelephorales</taxon>
        <taxon>Thelephoraceae</taxon>
        <taxon>Thelephora</taxon>
    </lineage>
</organism>
<keyword evidence="2" id="KW-1185">Reference proteome</keyword>
<gene>
    <name evidence="1" type="ORF">BDM02DRAFT_3114100</name>
</gene>
<comment type="caution">
    <text evidence="1">The sequence shown here is derived from an EMBL/GenBank/DDBJ whole genome shotgun (WGS) entry which is preliminary data.</text>
</comment>
<protein>
    <submittedName>
        <fullName evidence="1">Uncharacterized protein</fullName>
    </submittedName>
</protein>
<accession>A0ACB6ZH92</accession>
<dbReference type="Proteomes" id="UP000886501">
    <property type="component" value="Unassembled WGS sequence"/>
</dbReference>
<dbReference type="EMBL" id="MU118001">
    <property type="protein sequence ID" value="KAF9649175.1"/>
    <property type="molecule type" value="Genomic_DNA"/>
</dbReference>
<evidence type="ECO:0000313" key="2">
    <source>
        <dbReference type="Proteomes" id="UP000886501"/>
    </source>
</evidence>
<evidence type="ECO:0000313" key="1">
    <source>
        <dbReference type="EMBL" id="KAF9649175.1"/>
    </source>
</evidence>
<sequence>MADPTQIFFKTLCLFSNVAIYANAIHDVSIEDPFLEYQSNGIEIEFEPGFPHIINSWLLPDQPLPPPTIFSAGWFKAQIQRFGRPLLPPGLQFRFPINLIIIAAIPLLIPMVASLLLYRFSKSSKLSRARIKAIEGSDSYQRRLIHIFSHIENRMENALVDVAEIGINTPISQGEQISAVVANNEPKNVNSSSTAKAKPPLITSQARKKSLLTEEQGEMVRSLNTIPNMEKYFVFFTEVINTHGIIISRDPHRFEIHEKGVEILRHWSERFDL</sequence>
<reference evidence="1" key="1">
    <citation type="submission" date="2019-10" db="EMBL/GenBank/DDBJ databases">
        <authorList>
            <consortium name="DOE Joint Genome Institute"/>
            <person name="Kuo A."/>
            <person name="Miyauchi S."/>
            <person name="Kiss E."/>
            <person name="Drula E."/>
            <person name="Kohler A."/>
            <person name="Sanchez-Garcia M."/>
            <person name="Andreopoulos B."/>
            <person name="Barry K.W."/>
            <person name="Bonito G."/>
            <person name="Buee M."/>
            <person name="Carver A."/>
            <person name="Chen C."/>
            <person name="Cichocki N."/>
            <person name="Clum A."/>
            <person name="Culley D."/>
            <person name="Crous P.W."/>
            <person name="Fauchery L."/>
            <person name="Girlanda M."/>
            <person name="Hayes R."/>
            <person name="Keri Z."/>
            <person name="Labutti K."/>
            <person name="Lipzen A."/>
            <person name="Lombard V."/>
            <person name="Magnuson J."/>
            <person name="Maillard F."/>
            <person name="Morin E."/>
            <person name="Murat C."/>
            <person name="Nolan M."/>
            <person name="Ohm R."/>
            <person name="Pangilinan J."/>
            <person name="Pereira M."/>
            <person name="Perotto S."/>
            <person name="Peter M."/>
            <person name="Riley R."/>
            <person name="Sitrit Y."/>
            <person name="Stielow B."/>
            <person name="Szollosi G."/>
            <person name="Zifcakova L."/>
            <person name="Stursova M."/>
            <person name="Spatafora J.W."/>
            <person name="Tedersoo L."/>
            <person name="Vaario L.-M."/>
            <person name="Yamada A."/>
            <person name="Yan M."/>
            <person name="Wang P."/>
            <person name="Xu J."/>
            <person name="Bruns T."/>
            <person name="Baldrian P."/>
            <person name="Vilgalys R."/>
            <person name="Henrissat B."/>
            <person name="Grigoriev I.V."/>
            <person name="Hibbett D."/>
            <person name="Nagy L.G."/>
            <person name="Martin F.M."/>
        </authorList>
    </citation>
    <scope>NUCLEOTIDE SEQUENCE</scope>
    <source>
        <strain evidence="1">P2</strain>
    </source>
</reference>